<protein>
    <submittedName>
        <fullName evidence="1">Uncharacterized protein</fullName>
    </submittedName>
</protein>
<organism evidence="1 2">
    <name type="scientific">Clonostachys rosea f. rosea IK726</name>
    <dbReference type="NCBI Taxonomy" id="1349383"/>
    <lineage>
        <taxon>Eukaryota</taxon>
        <taxon>Fungi</taxon>
        <taxon>Dikarya</taxon>
        <taxon>Ascomycota</taxon>
        <taxon>Pezizomycotina</taxon>
        <taxon>Sordariomycetes</taxon>
        <taxon>Hypocreomycetidae</taxon>
        <taxon>Hypocreales</taxon>
        <taxon>Bionectriaceae</taxon>
        <taxon>Clonostachys</taxon>
    </lineage>
</organism>
<dbReference type="Proteomes" id="UP000836387">
    <property type="component" value="Unassembled WGS sequence"/>
</dbReference>
<keyword evidence="2" id="KW-1185">Reference proteome</keyword>
<accession>A0ACA9U1H9</accession>
<dbReference type="EMBL" id="CADEHS020000011">
    <property type="protein sequence ID" value="CAG9947140.1"/>
    <property type="molecule type" value="Genomic_DNA"/>
</dbReference>
<gene>
    <name evidence="1" type="ORF">CRV2_00013252</name>
</gene>
<reference evidence="1" key="1">
    <citation type="submission" date="2020-04" db="EMBL/GenBank/DDBJ databases">
        <authorList>
            <person name="Broberg M."/>
        </authorList>
    </citation>
    <scope>NUCLEOTIDE SEQUENCE</scope>
</reference>
<evidence type="ECO:0000313" key="1">
    <source>
        <dbReference type="EMBL" id="CAG9947140.1"/>
    </source>
</evidence>
<name>A0ACA9U1H9_BIOOC</name>
<reference evidence="1" key="2">
    <citation type="submission" date="2021-10" db="EMBL/GenBank/DDBJ databases">
        <authorList>
            <person name="Piombo E."/>
        </authorList>
    </citation>
    <scope>NUCLEOTIDE SEQUENCE</scope>
</reference>
<comment type="caution">
    <text evidence="1">The sequence shown here is derived from an EMBL/GenBank/DDBJ whole genome shotgun (WGS) entry which is preliminary data.</text>
</comment>
<proteinExistence type="predicted"/>
<sequence>MGKIFLVPGQQDLVKLDEKGTHLVFGNIAGIRSSIVNWIVERGAKNIVIASCSAESHSAVLTLIQSAADKSCNYISRNCDISSEDSVIELADYCCEQVVVDGYHTSYPARLDGQHVTSPSYNFFLL</sequence>
<evidence type="ECO:0000313" key="2">
    <source>
        <dbReference type="Proteomes" id="UP000836387"/>
    </source>
</evidence>